<dbReference type="Proteomes" id="UP000001555">
    <property type="component" value="Unassembled WGS sequence"/>
</dbReference>
<protein>
    <submittedName>
        <fullName evidence="1 2">Uncharacterized protein</fullName>
    </submittedName>
</protein>
<dbReference type="PaxDb" id="6945-B7PI50"/>
<sequence>MSTTEDEATSELNWGQVVSELGVYAASAAITEELKQAFEYQGFDARLVATQMTDKGVSDLHKKEGKAGAYVDRLTLVRSRELLLPFCEE</sequence>
<reference evidence="1 3" key="1">
    <citation type="submission" date="2008-03" db="EMBL/GenBank/DDBJ databases">
        <title>Annotation of Ixodes scapularis.</title>
        <authorList>
            <consortium name="Ixodes scapularis Genome Project Consortium"/>
            <person name="Caler E."/>
            <person name="Hannick L.I."/>
            <person name="Bidwell S."/>
            <person name="Joardar V."/>
            <person name="Thiagarajan M."/>
            <person name="Amedeo P."/>
            <person name="Galinsky K.J."/>
            <person name="Schobel S."/>
            <person name="Inman J."/>
            <person name="Hostetler J."/>
            <person name="Miller J."/>
            <person name="Hammond M."/>
            <person name="Megy K."/>
            <person name="Lawson D."/>
            <person name="Kodira C."/>
            <person name="Sutton G."/>
            <person name="Meyer J."/>
            <person name="Hill C.A."/>
            <person name="Birren B."/>
            <person name="Nene V."/>
            <person name="Collins F."/>
            <person name="Alarcon-Chaidez F."/>
            <person name="Wikel S."/>
            <person name="Strausberg R."/>
        </authorList>
    </citation>
    <scope>NUCLEOTIDE SEQUENCE [LARGE SCALE GENOMIC DNA]</scope>
    <source>
        <strain evidence="3">Wikel</strain>
        <strain evidence="1">Wikel colony</strain>
    </source>
</reference>
<gene>
    <name evidence="1" type="ORF">IscW_ISCW003693</name>
</gene>
<evidence type="ECO:0000313" key="2">
    <source>
        <dbReference type="EnsemblMetazoa" id="ISCW003693-PA"/>
    </source>
</evidence>
<dbReference type="VEuPathDB" id="VectorBase:ISCI003693"/>
<accession>B7PI50</accession>
<dbReference type="EMBL" id="ABJB010722583">
    <property type="status" value="NOT_ANNOTATED_CDS"/>
    <property type="molecule type" value="Genomic_DNA"/>
</dbReference>
<reference evidence="2" key="2">
    <citation type="submission" date="2020-05" db="UniProtKB">
        <authorList>
            <consortium name="EnsemblMetazoa"/>
        </authorList>
    </citation>
    <scope>IDENTIFICATION</scope>
    <source>
        <strain evidence="2">wikel</strain>
    </source>
</reference>
<dbReference type="VEuPathDB" id="VectorBase:ISCW003693"/>
<proteinExistence type="predicted"/>
<dbReference type="AlphaFoldDB" id="B7PI50"/>
<dbReference type="InParanoid" id="B7PI50"/>
<dbReference type="EMBL" id="ABJB010587985">
    <property type="status" value="NOT_ANNOTATED_CDS"/>
    <property type="molecule type" value="Genomic_DNA"/>
</dbReference>
<dbReference type="EnsemblMetazoa" id="ISCW003693-RA">
    <property type="protein sequence ID" value="ISCW003693-PA"/>
    <property type="gene ID" value="ISCW003693"/>
</dbReference>
<keyword evidence="3" id="KW-1185">Reference proteome</keyword>
<dbReference type="EMBL" id="DS716858">
    <property type="protein sequence ID" value="EEC06272.1"/>
    <property type="molecule type" value="Genomic_DNA"/>
</dbReference>
<dbReference type="HOGENOM" id="CLU_2457271_0_0_1"/>
<organism>
    <name type="scientific">Ixodes scapularis</name>
    <name type="common">Black-legged tick</name>
    <name type="synonym">Deer tick</name>
    <dbReference type="NCBI Taxonomy" id="6945"/>
    <lineage>
        <taxon>Eukaryota</taxon>
        <taxon>Metazoa</taxon>
        <taxon>Ecdysozoa</taxon>
        <taxon>Arthropoda</taxon>
        <taxon>Chelicerata</taxon>
        <taxon>Arachnida</taxon>
        <taxon>Acari</taxon>
        <taxon>Parasitiformes</taxon>
        <taxon>Ixodida</taxon>
        <taxon>Ixodoidea</taxon>
        <taxon>Ixodidae</taxon>
        <taxon>Ixodinae</taxon>
        <taxon>Ixodes</taxon>
    </lineage>
</organism>
<dbReference type="EMBL" id="ABJB010824009">
    <property type="status" value="NOT_ANNOTATED_CDS"/>
    <property type="molecule type" value="Genomic_DNA"/>
</dbReference>
<evidence type="ECO:0000313" key="3">
    <source>
        <dbReference type="Proteomes" id="UP000001555"/>
    </source>
</evidence>
<evidence type="ECO:0000313" key="1">
    <source>
        <dbReference type="EMBL" id="EEC06272.1"/>
    </source>
</evidence>
<name>B7PI50_IXOSC</name>